<evidence type="ECO:0000256" key="3">
    <source>
        <dbReference type="ARBA" id="ARBA00004799"/>
    </source>
</evidence>
<evidence type="ECO:0000256" key="2">
    <source>
        <dbReference type="ARBA" id="ARBA00002714"/>
    </source>
</evidence>
<dbReference type="PANTHER" id="PTHR11136">
    <property type="entry name" value="FOLYLPOLYGLUTAMATE SYNTHASE-RELATED"/>
    <property type="match status" value="1"/>
</dbReference>
<dbReference type="InterPro" id="IPR004101">
    <property type="entry name" value="Mur_ligase_C"/>
</dbReference>
<evidence type="ECO:0000256" key="7">
    <source>
        <dbReference type="ARBA" id="ARBA00013025"/>
    </source>
</evidence>
<keyword evidence="9 22" id="KW-0436">Ligase</keyword>
<keyword evidence="14" id="KW-0289">Folate biosynthesis</keyword>
<reference evidence="25 26" key="2">
    <citation type="submission" date="2015-01" db="EMBL/GenBank/DDBJ databases">
        <title>Complete genome sequence of Pyrinomonas methylaliphatogenes type strain K22T.</title>
        <authorList>
            <person name="Lee K.C.Y."/>
            <person name="Power J.F."/>
            <person name="Dunfield P.F."/>
            <person name="Morgan X.C."/>
            <person name="Huttenhower C."/>
            <person name="Stott M.B."/>
        </authorList>
    </citation>
    <scope>NUCLEOTIDE SEQUENCE [LARGE SCALE GENOMIC DNA]</scope>
    <source>
        <strain evidence="25 26">K22</strain>
    </source>
</reference>
<keyword evidence="12 22" id="KW-0067">ATP-binding</keyword>
<comment type="catalytic activity">
    <reaction evidence="18">
        <text>(6S)-5,6,7,8-tetrahydrofolyl-(gamma-L-Glu)(n) + L-glutamate + ATP = (6S)-5,6,7,8-tetrahydrofolyl-(gamma-L-Glu)(n+1) + ADP + phosphate + H(+)</text>
        <dbReference type="Rhea" id="RHEA:10580"/>
        <dbReference type="Rhea" id="RHEA-COMP:14738"/>
        <dbReference type="Rhea" id="RHEA-COMP:14740"/>
        <dbReference type="ChEBI" id="CHEBI:15378"/>
        <dbReference type="ChEBI" id="CHEBI:29985"/>
        <dbReference type="ChEBI" id="CHEBI:30616"/>
        <dbReference type="ChEBI" id="CHEBI:43474"/>
        <dbReference type="ChEBI" id="CHEBI:141005"/>
        <dbReference type="ChEBI" id="CHEBI:456216"/>
        <dbReference type="EC" id="6.3.2.17"/>
    </reaction>
</comment>
<dbReference type="EMBL" id="CBXV010000008">
    <property type="protein sequence ID" value="CDM66459.1"/>
    <property type="molecule type" value="Genomic_DNA"/>
</dbReference>
<dbReference type="PANTHER" id="PTHR11136:SF0">
    <property type="entry name" value="DIHYDROFOLATE SYNTHETASE-RELATED"/>
    <property type="match status" value="1"/>
</dbReference>
<evidence type="ECO:0000256" key="4">
    <source>
        <dbReference type="ARBA" id="ARBA00005150"/>
    </source>
</evidence>
<evidence type="ECO:0000256" key="9">
    <source>
        <dbReference type="ARBA" id="ARBA00022598"/>
    </source>
</evidence>
<dbReference type="GO" id="GO:0046656">
    <property type="term" value="P:folic acid biosynthetic process"/>
    <property type="evidence" value="ECO:0007669"/>
    <property type="project" value="UniProtKB-KW"/>
</dbReference>
<dbReference type="GO" id="GO:0008841">
    <property type="term" value="F:dihydrofolate synthase activity"/>
    <property type="evidence" value="ECO:0007669"/>
    <property type="project" value="UniProtKB-EC"/>
</dbReference>
<evidence type="ECO:0000256" key="17">
    <source>
        <dbReference type="ARBA" id="ARBA00032510"/>
    </source>
</evidence>
<evidence type="ECO:0000256" key="1">
    <source>
        <dbReference type="ARBA" id="ARBA00001946"/>
    </source>
</evidence>
<evidence type="ECO:0000256" key="11">
    <source>
        <dbReference type="ARBA" id="ARBA00022741"/>
    </source>
</evidence>
<protein>
    <recommendedName>
        <fullName evidence="8">Dihydrofolate synthase/folylpolyglutamate synthase</fullName>
        <ecNumber evidence="6">6.3.2.12</ecNumber>
        <ecNumber evidence="7">6.3.2.17</ecNumber>
    </recommendedName>
    <alternativeName>
        <fullName evidence="17">Folylpoly-gamma-glutamate synthetase-dihydrofolate synthetase</fullName>
    </alternativeName>
    <alternativeName>
        <fullName evidence="15">Folylpolyglutamate synthetase</fullName>
    </alternativeName>
    <alternativeName>
        <fullName evidence="16">Tetrahydrofolylpolyglutamate synthase</fullName>
    </alternativeName>
</protein>
<comment type="function">
    <text evidence="2">Functions in two distinct reactions of the de novo folate biosynthetic pathway. Catalyzes the addition of a glutamate residue to dihydropteroate (7,8-dihydropteroate or H2Pte) to form dihydrofolate (7,8-dihydrofolate monoglutamate or H2Pte-Glu). Also catalyzes successive additions of L-glutamate to tetrahydrofolate or 10-formyltetrahydrofolate or 5,10-methylenetetrahydrofolate, leading to folylpolyglutamate derivatives.</text>
</comment>
<comment type="pathway">
    <text evidence="3">Cofactor biosynthesis; tetrahydrofolate biosynthesis; 7,8-dihydrofolate from 2-amino-4-hydroxy-6-hydroxymethyl-7,8-dihydropteridine diphosphate and 4-aminobenzoate: step 2/2.</text>
</comment>
<dbReference type="GO" id="GO:0046872">
    <property type="term" value="F:metal ion binding"/>
    <property type="evidence" value="ECO:0007669"/>
    <property type="project" value="UniProtKB-KW"/>
</dbReference>
<evidence type="ECO:0000256" key="5">
    <source>
        <dbReference type="ARBA" id="ARBA00008276"/>
    </source>
</evidence>
<evidence type="ECO:0000256" key="6">
    <source>
        <dbReference type="ARBA" id="ARBA00013023"/>
    </source>
</evidence>
<feature type="domain" description="Mur ligase central" evidence="24">
    <location>
        <begin position="46"/>
        <end position="272"/>
    </location>
</feature>
<dbReference type="SUPFAM" id="SSF53623">
    <property type="entry name" value="MurD-like peptide ligases, catalytic domain"/>
    <property type="match status" value="1"/>
</dbReference>
<sequence>MDFAEAVRYLYGLGHETLAMKLGLENIERLLDELGKPHEKFPSVQIAGTNGKGSVAVMLDAICRAAGIRTGLYTSPHLVSITERIRIGGREIAQEDFARHASRVRTEAEMIERETGAWPTFFEQVTATALLAFADAQIELAILETGLGGRLDATTAARARTVAITPIDFDHQEYLGSTLAAIAAEKAAIIRPGTRAVIAPQHPEARRVIERRCRECEVTPRIVYPNFEIRGSSDLGRLRLDFATEEDRYENVRLNLRGRHQAVNAAVAIALAETLREDGFAISREAIIEGLETVEHAGRLELLETRPKMLLDGAHNAASARALREFLDEFVRSPITLIFGAMRDKDLTEIARILFPAARELILTRVANERAATIATLVEAAPRDFDRRKIKTAGSVAEALARARDLTPDDGLICVTGSLYLIGETKAALGPATAI</sequence>
<evidence type="ECO:0000259" key="24">
    <source>
        <dbReference type="Pfam" id="PF08245"/>
    </source>
</evidence>
<evidence type="ECO:0000256" key="16">
    <source>
        <dbReference type="ARBA" id="ARBA00030592"/>
    </source>
</evidence>
<dbReference type="Pfam" id="PF02875">
    <property type="entry name" value="Mur_ligase_C"/>
    <property type="match status" value="1"/>
</dbReference>
<proteinExistence type="inferred from homology"/>
<dbReference type="NCBIfam" id="TIGR01499">
    <property type="entry name" value="folC"/>
    <property type="match status" value="1"/>
</dbReference>
<evidence type="ECO:0000313" key="26">
    <source>
        <dbReference type="Proteomes" id="UP000031518"/>
    </source>
</evidence>
<evidence type="ECO:0000256" key="18">
    <source>
        <dbReference type="ARBA" id="ARBA00047493"/>
    </source>
</evidence>
<evidence type="ECO:0000256" key="21">
    <source>
        <dbReference type="ARBA" id="ARBA00049161"/>
    </source>
</evidence>
<evidence type="ECO:0000256" key="13">
    <source>
        <dbReference type="ARBA" id="ARBA00022842"/>
    </source>
</evidence>
<comment type="cofactor">
    <cofactor evidence="1">
        <name>Mg(2+)</name>
        <dbReference type="ChEBI" id="CHEBI:18420"/>
    </cofactor>
</comment>
<dbReference type="Pfam" id="PF08245">
    <property type="entry name" value="Mur_ligase_M"/>
    <property type="match status" value="1"/>
</dbReference>
<comment type="pathway">
    <text evidence="4">Cofactor biosynthesis; tetrahydrofolylpolyglutamate biosynthesis.</text>
</comment>
<organism evidence="25 26">
    <name type="scientific">Pyrinomonas methylaliphatogenes</name>
    <dbReference type="NCBI Taxonomy" id="454194"/>
    <lineage>
        <taxon>Bacteria</taxon>
        <taxon>Pseudomonadati</taxon>
        <taxon>Acidobacteriota</taxon>
        <taxon>Blastocatellia</taxon>
        <taxon>Blastocatellales</taxon>
        <taxon>Pyrinomonadaceae</taxon>
        <taxon>Pyrinomonas</taxon>
    </lineage>
</organism>
<dbReference type="Proteomes" id="UP000031518">
    <property type="component" value="Unassembled WGS sequence"/>
</dbReference>
<dbReference type="PIRSF" id="PIRSF001563">
    <property type="entry name" value="Folylpolyglu_synth"/>
    <property type="match status" value="1"/>
</dbReference>
<dbReference type="InterPro" id="IPR036565">
    <property type="entry name" value="Mur-like_cat_sf"/>
</dbReference>
<dbReference type="EC" id="6.3.2.17" evidence="7"/>
<keyword evidence="26" id="KW-1185">Reference proteome</keyword>
<comment type="catalytic activity">
    <reaction evidence="20">
        <text>(6R)-5,10-methylenetetrahydrofolyl-(gamma-L-Glu)(n) + L-glutamate + ATP = (6R)-5,10-methylenetetrahydrofolyl-(gamma-L-Glu)(n+1) + ADP + phosphate + H(+)</text>
        <dbReference type="Rhea" id="RHEA:51912"/>
        <dbReference type="Rhea" id="RHEA-COMP:13257"/>
        <dbReference type="Rhea" id="RHEA-COMP:13258"/>
        <dbReference type="ChEBI" id="CHEBI:15378"/>
        <dbReference type="ChEBI" id="CHEBI:29985"/>
        <dbReference type="ChEBI" id="CHEBI:30616"/>
        <dbReference type="ChEBI" id="CHEBI:43474"/>
        <dbReference type="ChEBI" id="CHEBI:136572"/>
        <dbReference type="ChEBI" id="CHEBI:456216"/>
        <dbReference type="EC" id="6.3.2.17"/>
    </reaction>
</comment>
<comment type="catalytic activity">
    <reaction evidence="19">
        <text>10-formyltetrahydrofolyl-(gamma-L-Glu)(n) + L-glutamate + ATP = 10-formyltetrahydrofolyl-(gamma-L-Glu)(n+1) + ADP + phosphate + H(+)</text>
        <dbReference type="Rhea" id="RHEA:51904"/>
        <dbReference type="Rhea" id="RHEA-COMP:13088"/>
        <dbReference type="Rhea" id="RHEA-COMP:14300"/>
        <dbReference type="ChEBI" id="CHEBI:15378"/>
        <dbReference type="ChEBI" id="CHEBI:29985"/>
        <dbReference type="ChEBI" id="CHEBI:30616"/>
        <dbReference type="ChEBI" id="CHEBI:43474"/>
        <dbReference type="ChEBI" id="CHEBI:134413"/>
        <dbReference type="ChEBI" id="CHEBI:456216"/>
        <dbReference type="EC" id="6.3.2.17"/>
    </reaction>
</comment>
<dbReference type="GO" id="GO:0005737">
    <property type="term" value="C:cytoplasm"/>
    <property type="evidence" value="ECO:0007669"/>
    <property type="project" value="TreeGrafter"/>
</dbReference>
<dbReference type="SUPFAM" id="SSF53244">
    <property type="entry name" value="MurD-like peptide ligases, peptide-binding domain"/>
    <property type="match status" value="1"/>
</dbReference>
<dbReference type="EC" id="6.3.2.12" evidence="6"/>
<dbReference type="InterPro" id="IPR001645">
    <property type="entry name" value="Folylpolyglutamate_synth"/>
</dbReference>
<evidence type="ECO:0000256" key="10">
    <source>
        <dbReference type="ARBA" id="ARBA00022723"/>
    </source>
</evidence>
<dbReference type="FunFam" id="3.40.1190.10:FF:000011">
    <property type="entry name" value="Folylpolyglutamate synthase/dihydrofolate synthase"/>
    <property type="match status" value="1"/>
</dbReference>
<gene>
    <name evidence="25" type="ORF">PYK22_02489</name>
</gene>
<dbReference type="GO" id="GO:0004326">
    <property type="term" value="F:tetrahydrofolylpolyglutamate synthase activity"/>
    <property type="evidence" value="ECO:0007669"/>
    <property type="project" value="UniProtKB-EC"/>
</dbReference>
<reference evidence="25 26" key="1">
    <citation type="submission" date="2013-12" db="EMBL/GenBank/DDBJ databases">
        <authorList>
            <person name="Stott M."/>
        </authorList>
    </citation>
    <scope>NUCLEOTIDE SEQUENCE [LARGE SCALE GENOMIC DNA]</scope>
    <source>
        <strain evidence="25 26">K22</strain>
    </source>
</reference>
<name>A0A0B6X1M6_9BACT</name>
<dbReference type="STRING" id="454194.PYK22_02489"/>
<evidence type="ECO:0000256" key="12">
    <source>
        <dbReference type="ARBA" id="ARBA00022840"/>
    </source>
</evidence>
<evidence type="ECO:0000256" key="19">
    <source>
        <dbReference type="ARBA" id="ARBA00047808"/>
    </source>
</evidence>
<keyword evidence="11 22" id="KW-0547">Nucleotide-binding</keyword>
<dbReference type="Gene3D" id="3.40.1190.10">
    <property type="entry name" value="Mur-like, catalytic domain"/>
    <property type="match status" value="1"/>
</dbReference>
<evidence type="ECO:0000256" key="15">
    <source>
        <dbReference type="ARBA" id="ARBA00030048"/>
    </source>
</evidence>
<accession>A0A0B6X1M6</accession>
<comment type="similarity">
    <text evidence="5 22">Belongs to the folylpolyglutamate synthase family.</text>
</comment>
<comment type="catalytic activity">
    <reaction evidence="21">
        <text>7,8-dihydropteroate + L-glutamate + ATP = 7,8-dihydrofolate + ADP + phosphate + H(+)</text>
        <dbReference type="Rhea" id="RHEA:23584"/>
        <dbReference type="ChEBI" id="CHEBI:15378"/>
        <dbReference type="ChEBI" id="CHEBI:17839"/>
        <dbReference type="ChEBI" id="CHEBI:29985"/>
        <dbReference type="ChEBI" id="CHEBI:30616"/>
        <dbReference type="ChEBI" id="CHEBI:43474"/>
        <dbReference type="ChEBI" id="CHEBI:57451"/>
        <dbReference type="ChEBI" id="CHEBI:456216"/>
        <dbReference type="EC" id="6.3.2.12"/>
    </reaction>
</comment>
<keyword evidence="10" id="KW-0479">Metal-binding</keyword>
<evidence type="ECO:0000256" key="22">
    <source>
        <dbReference type="PIRNR" id="PIRNR001563"/>
    </source>
</evidence>
<dbReference type="Gene3D" id="3.90.190.20">
    <property type="entry name" value="Mur ligase, C-terminal domain"/>
    <property type="match status" value="1"/>
</dbReference>
<dbReference type="InterPro" id="IPR013221">
    <property type="entry name" value="Mur_ligase_cen"/>
</dbReference>
<dbReference type="OrthoDB" id="9809356at2"/>
<dbReference type="InterPro" id="IPR036615">
    <property type="entry name" value="Mur_ligase_C_dom_sf"/>
</dbReference>
<evidence type="ECO:0000313" key="25">
    <source>
        <dbReference type="EMBL" id="CDM66459.1"/>
    </source>
</evidence>
<dbReference type="AlphaFoldDB" id="A0A0B6X1M6"/>
<keyword evidence="13" id="KW-0460">Magnesium</keyword>
<dbReference type="GO" id="GO:0005524">
    <property type="term" value="F:ATP binding"/>
    <property type="evidence" value="ECO:0007669"/>
    <property type="project" value="UniProtKB-KW"/>
</dbReference>
<evidence type="ECO:0000259" key="23">
    <source>
        <dbReference type="Pfam" id="PF02875"/>
    </source>
</evidence>
<dbReference type="RefSeq" id="WP_041977731.1">
    <property type="nucleotide sequence ID" value="NZ_CBXV010000008.1"/>
</dbReference>
<evidence type="ECO:0000256" key="20">
    <source>
        <dbReference type="ARBA" id="ARBA00049035"/>
    </source>
</evidence>
<feature type="domain" description="Mur ligase C-terminal" evidence="23">
    <location>
        <begin position="298"/>
        <end position="418"/>
    </location>
</feature>
<evidence type="ECO:0000256" key="8">
    <source>
        <dbReference type="ARBA" id="ARBA00019357"/>
    </source>
</evidence>
<evidence type="ECO:0000256" key="14">
    <source>
        <dbReference type="ARBA" id="ARBA00022909"/>
    </source>
</evidence>